<keyword evidence="1" id="KW-0812">Transmembrane</keyword>
<gene>
    <name evidence="3" type="primary">PHO88_1</name>
    <name evidence="3" type="ORF">MCUN1_000889</name>
</gene>
<organism evidence="3 4">
    <name type="scientific">Malassezia cuniculi</name>
    <dbReference type="NCBI Taxonomy" id="948313"/>
    <lineage>
        <taxon>Eukaryota</taxon>
        <taxon>Fungi</taxon>
        <taxon>Dikarya</taxon>
        <taxon>Basidiomycota</taxon>
        <taxon>Ustilaginomycotina</taxon>
        <taxon>Malasseziomycetes</taxon>
        <taxon>Malasseziales</taxon>
        <taxon>Malasseziaceae</taxon>
        <taxon>Malassezia</taxon>
    </lineage>
</organism>
<evidence type="ECO:0000256" key="1">
    <source>
        <dbReference type="SAM" id="Phobius"/>
    </source>
</evidence>
<keyword evidence="1" id="KW-0472">Membrane</keyword>
<sequence>MNPALLNVLVNFGSVLLAQSIPFGSRPEYVLWARVWFVFSHIACIVVYYYCYDKADRRNDLRPLKYMNYKSKSDKPHVTTVRDYDLVETTTGMTNVFLALLFVGFLHVYARYTSPLVAESLVLSWHSINAPVVKVWFWGRPATGDLARPFHASQRIAKPDDAAQGTAK</sequence>
<evidence type="ECO:0000313" key="4">
    <source>
        <dbReference type="Proteomes" id="UP001219933"/>
    </source>
</evidence>
<dbReference type="EMBL" id="CP119877">
    <property type="protein sequence ID" value="WFD34061.1"/>
    <property type="molecule type" value="Genomic_DNA"/>
</dbReference>
<keyword evidence="2" id="KW-0732">Signal</keyword>
<feature type="signal peptide" evidence="2">
    <location>
        <begin position="1"/>
        <end position="20"/>
    </location>
</feature>
<evidence type="ECO:0000256" key="2">
    <source>
        <dbReference type="SAM" id="SignalP"/>
    </source>
</evidence>
<dbReference type="PANTHER" id="PTHR28112">
    <property type="entry name" value="SRP-INDEPENDENT TARGETING PROTEIN 3"/>
    <property type="match status" value="1"/>
</dbReference>
<protein>
    <submittedName>
        <fullName evidence="3">Phosphate transporter (Pho88)</fullName>
    </submittedName>
</protein>
<evidence type="ECO:0000313" key="3">
    <source>
        <dbReference type="EMBL" id="WFD34061.1"/>
    </source>
</evidence>
<dbReference type="AlphaFoldDB" id="A0AAF0ETG1"/>
<accession>A0AAF0ETG1</accession>
<keyword evidence="4" id="KW-1185">Reference proteome</keyword>
<dbReference type="GO" id="GO:0005739">
    <property type="term" value="C:mitochondrion"/>
    <property type="evidence" value="ECO:0007669"/>
    <property type="project" value="TreeGrafter"/>
</dbReference>
<dbReference type="GO" id="GO:0045047">
    <property type="term" value="P:protein targeting to ER"/>
    <property type="evidence" value="ECO:0007669"/>
    <property type="project" value="InterPro"/>
</dbReference>
<keyword evidence="1" id="KW-1133">Transmembrane helix</keyword>
<dbReference type="InterPro" id="IPR012098">
    <property type="entry name" value="SND3_fun"/>
</dbReference>
<feature type="transmembrane region" description="Helical" evidence="1">
    <location>
        <begin position="30"/>
        <end position="52"/>
    </location>
</feature>
<dbReference type="Pfam" id="PF10032">
    <property type="entry name" value="Pho88"/>
    <property type="match status" value="1"/>
</dbReference>
<proteinExistence type="predicted"/>
<dbReference type="Proteomes" id="UP001219933">
    <property type="component" value="Chromosome 1"/>
</dbReference>
<reference evidence="3" key="1">
    <citation type="submission" date="2023-03" db="EMBL/GenBank/DDBJ databases">
        <title>Mating type loci evolution in Malassezia.</title>
        <authorList>
            <person name="Coelho M.A."/>
        </authorList>
    </citation>
    <scope>NUCLEOTIDE SEQUENCE</scope>
    <source>
        <strain evidence="3">CBS 11721</strain>
    </source>
</reference>
<dbReference type="PANTHER" id="PTHR28112:SF1">
    <property type="entry name" value="SRP-INDEPENDENT TARGETING PROTEIN 3"/>
    <property type="match status" value="1"/>
</dbReference>
<dbReference type="GO" id="GO:0005783">
    <property type="term" value="C:endoplasmic reticulum"/>
    <property type="evidence" value="ECO:0007669"/>
    <property type="project" value="InterPro"/>
</dbReference>
<name>A0AAF0ETG1_9BASI</name>
<feature type="chain" id="PRO_5042014989" evidence="2">
    <location>
        <begin position="21"/>
        <end position="168"/>
    </location>
</feature>